<dbReference type="GO" id="GO:0016787">
    <property type="term" value="F:hydrolase activity"/>
    <property type="evidence" value="ECO:0007669"/>
    <property type="project" value="UniProtKB-UniRule"/>
</dbReference>
<dbReference type="EMBL" id="FNAO01000005">
    <property type="protein sequence ID" value="SDE45943.1"/>
    <property type="molecule type" value="Genomic_DNA"/>
</dbReference>
<dbReference type="PANTHER" id="PTHR14226">
    <property type="entry name" value="NEUROPATHY TARGET ESTERASE/SWISS CHEESE D.MELANOGASTER"/>
    <property type="match status" value="1"/>
</dbReference>
<evidence type="ECO:0000313" key="6">
    <source>
        <dbReference type="EMBL" id="SDE45943.1"/>
    </source>
</evidence>
<accession>A0A1G7D377</accession>
<dbReference type="InterPro" id="IPR050301">
    <property type="entry name" value="NTE"/>
</dbReference>
<gene>
    <name evidence="6" type="ORF">SAMN05421636_105152</name>
</gene>
<dbReference type="InterPro" id="IPR002641">
    <property type="entry name" value="PNPLA_dom"/>
</dbReference>
<evidence type="ECO:0000256" key="2">
    <source>
        <dbReference type="ARBA" id="ARBA00022963"/>
    </source>
</evidence>
<keyword evidence="7" id="KW-1185">Reference proteome</keyword>
<feature type="domain" description="PNPLA" evidence="5">
    <location>
        <begin position="1"/>
        <end position="165"/>
    </location>
</feature>
<dbReference type="STRING" id="641691.SAMN05421636_105152"/>
<name>A0A1G7D377_9FLAO</name>
<dbReference type="InterPro" id="IPR016035">
    <property type="entry name" value="Acyl_Trfase/lysoPLipase"/>
</dbReference>
<comment type="caution">
    <text evidence="4">Lacks conserved residue(s) required for the propagation of feature annotation.</text>
</comment>
<proteinExistence type="predicted"/>
<dbReference type="PROSITE" id="PS51635">
    <property type="entry name" value="PNPLA"/>
    <property type="match status" value="1"/>
</dbReference>
<dbReference type="Pfam" id="PF01734">
    <property type="entry name" value="Patatin"/>
    <property type="match status" value="1"/>
</dbReference>
<organism evidence="6 7">
    <name type="scientific">Pricia antarctica</name>
    <dbReference type="NCBI Taxonomy" id="641691"/>
    <lineage>
        <taxon>Bacteria</taxon>
        <taxon>Pseudomonadati</taxon>
        <taxon>Bacteroidota</taxon>
        <taxon>Flavobacteriia</taxon>
        <taxon>Flavobacteriales</taxon>
        <taxon>Flavobacteriaceae</taxon>
        <taxon>Pricia</taxon>
    </lineage>
</organism>
<dbReference type="Proteomes" id="UP000199109">
    <property type="component" value="Unassembled WGS sequence"/>
</dbReference>
<dbReference type="RefSeq" id="WP_091868519.1">
    <property type="nucleotide sequence ID" value="NZ_FNAO01000005.1"/>
</dbReference>
<dbReference type="Gene3D" id="3.40.1090.10">
    <property type="entry name" value="Cytosolic phospholipase A2 catalytic domain"/>
    <property type="match status" value="2"/>
</dbReference>
<evidence type="ECO:0000256" key="3">
    <source>
        <dbReference type="ARBA" id="ARBA00023098"/>
    </source>
</evidence>
<dbReference type="GO" id="GO:0016042">
    <property type="term" value="P:lipid catabolic process"/>
    <property type="evidence" value="ECO:0007669"/>
    <property type="project" value="UniProtKB-UniRule"/>
</dbReference>
<keyword evidence="3 4" id="KW-0443">Lipid metabolism</keyword>
<reference evidence="6 7" key="1">
    <citation type="submission" date="2016-10" db="EMBL/GenBank/DDBJ databases">
        <authorList>
            <person name="de Groot N.N."/>
        </authorList>
    </citation>
    <scope>NUCLEOTIDE SEQUENCE [LARGE SCALE GENOMIC DNA]</scope>
    <source>
        <strain evidence="6 7">DSM 23421</strain>
    </source>
</reference>
<protein>
    <submittedName>
        <fullName evidence="6">NTE family protein</fullName>
    </submittedName>
</protein>
<dbReference type="SUPFAM" id="SSF52151">
    <property type="entry name" value="FabD/lysophospholipase-like"/>
    <property type="match status" value="1"/>
</dbReference>
<keyword evidence="1 4" id="KW-0378">Hydrolase</keyword>
<sequence length="277" mass="31479">MQIAHPDKILFPKKIDVYRNCATVTYVFKNIYPTHFAGTSAGAIVGALYAAGHGWQEILDFFKTVQLFSIDKYARSKPGFVDTEKFHGSFAKYLPVDDFAALKTPLYITATRILDGTLKVFHQGELIRPVLASAAFPGVFAPEKIDEGYYSDVGILNNFPSDLIRMYCHQLIGVYVNPFEKVKIQDLRHSYTIMERAYKIRMAKDSLDKFKECHQVISPKDLTNYSTFSLKNMDAIFEVGYVCHQKGFAKLAYLTRKGGREGRIGSHERVCDESREE</sequence>
<evidence type="ECO:0000313" key="7">
    <source>
        <dbReference type="Proteomes" id="UP000199109"/>
    </source>
</evidence>
<evidence type="ECO:0000256" key="1">
    <source>
        <dbReference type="ARBA" id="ARBA00022801"/>
    </source>
</evidence>
<feature type="active site" description="Nucleophile" evidence="4">
    <location>
        <position position="40"/>
    </location>
</feature>
<keyword evidence="2 4" id="KW-0442">Lipid degradation</keyword>
<evidence type="ECO:0000256" key="4">
    <source>
        <dbReference type="PROSITE-ProRule" id="PRU01161"/>
    </source>
</evidence>
<feature type="active site" description="Proton acceptor" evidence="4">
    <location>
        <position position="152"/>
    </location>
</feature>
<dbReference type="OrthoDB" id="9770965at2"/>
<dbReference type="AlphaFoldDB" id="A0A1G7D377"/>
<evidence type="ECO:0000259" key="5">
    <source>
        <dbReference type="PROSITE" id="PS51635"/>
    </source>
</evidence>
<feature type="short sequence motif" description="GXSXG" evidence="4">
    <location>
        <begin position="38"/>
        <end position="42"/>
    </location>
</feature>
<dbReference type="PANTHER" id="PTHR14226:SF78">
    <property type="entry name" value="SLR0060 PROTEIN"/>
    <property type="match status" value="1"/>
</dbReference>